<keyword evidence="7" id="KW-0326">Glycosidase</keyword>
<dbReference type="EC" id="3.2.2.9" evidence="2"/>
<gene>
    <name evidence="7" type="ORF">H0A72_04720</name>
</gene>
<dbReference type="NCBIfam" id="NF004079">
    <property type="entry name" value="PRK05584.1"/>
    <property type="match status" value="1"/>
</dbReference>
<dbReference type="InterPro" id="IPR000845">
    <property type="entry name" value="Nucleoside_phosphorylase_d"/>
</dbReference>
<evidence type="ECO:0000313" key="7">
    <source>
        <dbReference type="EMBL" id="NYT48607.1"/>
    </source>
</evidence>
<dbReference type="GO" id="GO:0008782">
    <property type="term" value="F:adenosylhomocysteine nucleosidase activity"/>
    <property type="evidence" value="ECO:0007669"/>
    <property type="project" value="UniProtKB-EC"/>
</dbReference>
<evidence type="ECO:0000256" key="2">
    <source>
        <dbReference type="ARBA" id="ARBA00011974"/>
    </source>
</evidence>
<organism evidence="7 8">
    <name type="scientific">Parapusillimonas granuli</name>
    <dbReference type="NCBI Taxonomy" id="380911"/>
    <lineage>
        <taxon>Bacteria</taxon>
        <taxon>Pseudomonadati</taxon>
        <taxon>Pseudomonadota</taxon>
        <taxon>Betaproteobacteria</taxon>
        <taxon>Burkholderiales</taxon>
        <taxon>Alcaligenaceae</taxon>
        <taxon>Parapusillimonas</taxon>
    </lineage>
</organism>
<dbReference type="Proteomes" id="UP000559809">
    <property type="component" value="Unassembled WGS sequence"/>
</dbReference>
<dbReference type="NCBIfam" id="TIGR01704">
    <property type="entry name" value="MTA_SAH-Nsdase"/>
    <property type="match status" value="1"/>
</dbReference>
<dbReference type="Pfam" id="PF01048">
    <property type="entry name" value="PNP_UDP_1"/>
    <property type="match status" value="1"/>
</dbReference>
<evidence type="ECO:0000259" key="6">
    <source>
        <dbReference type="Pfam" id="PF01048"/>
    </source>
</evidence>
<keyword evidence="8" id="KW-1185">Reference proteome</keyword>
<dbReference type="SUPFAM" id="SSF53167">
    <property type="entry name" value="Purine and uridine phosphorylases"/>
    <property type="match status" value="1"/>
</dbReference>
<evidence type="ECO:0000256" key="5">
    <source>
        <dbReference type="ARBA" id="ARBA00023167"/>
    </source>
</evidence>
<dbReference type="InterPro" id="IPR010049">
    <property type="entry name" value="MTA_SAH_Nsdase"/>
</dbReference>
<dbReference type="EMBL" id="JACCEM010000002">
    <property type="protein sequence ID" value="NYT48607.1"/>
    <property type="molecule type" value="Genomic_DNA"/>
</dbReference>
<sequence>MGRIGIMAALHDEISSLLEAMGPDAERTRVGRRDYYTGAIHGREVVVVLARVGKVAAAATAVTLIREFDARVVVFAGLAGAVARDVAVGDVVVATALLQHDLDASPLFPCYEVPLLERSRFDADRATSERLSLAAREYLAEVLPRQVPADTLAAFGVADPRVHRGVIISGDRFVGCGAAVRGLRDELPDALCVEMEGAAVAQICYEYDVPCAVVRTISDRADDEASASFSGFLSRVARYYSAGILERFLTMAW</sequence>
<evidence type="ECO:0000256" key="4">
    <source>
        <dbReference type="ARBA" id="ARBA00022801"/>
    </source>
</evidence>
<dbReference type="GO" id="GO:0009164">
    <property type="term" value="P:nucleoside catabolic process"/>
    <property type="evidence" value="ECO:0007669"/>
    <property type="project" value="InterPro"/>
</dbReference>
<dbReference type="GO" id="GO:0019284">
    <property type="term" value="P:L-methionine salvage from S-adenosylmethionine"/>
    <property type="evidence" value="ECO:0007669"/>
    <property type="project" value="TreeGrafter"/>
</dbReference>
<dbReference type="GO" id="GO:0008930">
    <property type="term" value="F:methylthioadenosine nucleosidase activity"/>
    <property type="evidence" value="ECO:0007669"/>
    <property type="project" value="InterPro"/>
</dbReference>
<dbReference type="Gene3D" id="3.40.50.1580">
    <property type="entry name" value="Nucleoside phosphorylase domain"/>
    <property type="match status" value="1"/>
</dbReference>
<evidence type="ECO:0000313" key="8">
    <source>
        <dbReference type="Proteomes" id="UP000559809"/>
    </source>
</evidence>
<keyword evidence="3" id="KW-0028">Amino-acid biosynthesis</keyword>
<dbReference type="PANTHER" id="PTHR46832">
    <property type="entry name" value="5'-METHYLTHIOADENOSINE/S-ADENOSYLHOMOCYSTEINE NUCLEOSIDASE"/>
    <property type="match status" value="1"/>
</dbReference>
<protein>
    <recommendedName>
        <fullName evidence="2">adenosylhomocysteine nucleosidase</fullName>
        <ecNumber evidence="2">3.2.2.9</ecNumber>
    </recommendedName>
</protein>
<dbReference type="GO" id="GO:0019509">
    <property type="term" value="P:L-methionine salvage from methylthioadenosine"/>
    <property type="evidence" value="ECO:0007669"/>
    <property type="project" value="UniProtKB-UniPathway"/>
</dbReference>
<evidence type="ECO:0000256" key="1">
    <source>
        <dbReference type="ARBA" id="ARBA00004945"/>
    </source>
</evidence>
<dbReference type="PANTHER" id="PTHR46832:SF1">
    <property type="entry name" value="5'-METHYLTHIOADENOSINE_S-ADENOSYLHOMOCYSTEINE NUCLEOSIDASE"/>
    <property type="match status" value="1"/>
</dbReference>
<comment type="pathway">
    <text evidence="1">Amino-acid biosynthesis; L-methionine biosynthesis via salvage pathway; S-methyl-5-thio-alpha-D-ribose 1-phosphate from S-methyl-5'-thioadenosine (hydrolase route): step 1/2.</text>
</comment>
<proteinExistence type="predicted"/>
<feature type="domain" description="Nucleoside phosphorylase" evidence="6">
    <location>
        <begin position="3"/>
        <end position="249"/>
    </location>
</feature>
<accession>A0A853FWT0</accession>
<keyword evidence="5" id="KW-0486">Methionine biosynthesis</keyword>
<dbReference type="InterPro" id="IPR035994">
    <property type="entry name" value="Nucleoside_phosphorylase_sf"/>
</dbReference>
<comment type="caution">
    <text evidence="7">The sequence shown here is derived from an EMBL/GenBank/DDBJ whole genome shotgun (WGS) entry which is preliminary data.</text>
</comment>
<dbReference type="AlphaFoldDB" id="A0A853FWT0"/>
<name>A0A853FWT0_9BURK</name>
<keyword evidence="4 7" id="KW-0378">Hydrolase</keyword>
<dbReference type="CDD" id="cd09008">
    <property type="entry name" value="MTAN"/>
    <property type="match status" value="1"/>
</dbReference>
<dbReference type="GO" id="GO:0005829">
    <property type="term" value="C:cytosol"/>
    <property type="evidence" value="ECO:0007669"/>
    <property type="project" value="TreeGrafter"/>
</dbReference>
<dbReference type="UniPathway" id="UPA00904">
    <property type="reaction ID" value="UER00871"/>
</dbReference>
<evidence type="ECO:0000256" key="3">
    <source>
        <dbReference type="ARBA" id="ARBA00022605"/>
    </source>
</evidence>
<reference evidence="7 8" key="1">
    <citation type="submission" date="2020-07" db="EMBL/GenBank/DDBJ databases">
        <title>Taxonomic revisions and descriptions of new bacterial species based on genomic comparisons in the high-G+C-content subgroup of the family Alcaligenaceae.</title>
        <authorList>
            <person name="Szabo A."/>
            <person name="Felfoldi T."/>
        </authorList>
    </citation>
    <scope>NUCLEOTIDE SEQUENCE [LARGE SCALE GENOMIC DNA]</scope>
    <source>
        <strain evidence="7 8">LMG 24012</strain>
    </source>
</reference>